<dbReference type="InterPro" id="IPR013830">
    <property type="entry name" value="SGNH_hydro"/>
</dbReference>
<dbReference type="Gene3D" id="3.40.50.1110">
    <property type="entry name" value="SGNH hydrolase"/>
    <property type="match status" value="1"/>
</dbReference>
<organism evidence="3 4">
    <name type="scientific">Uabimicrobium amorphum</name>
    <dbReference type="NCBI Taxonomy" id="2596890"/>
    <lineage>
        <taxon>Bacteria</taxon>
        <taxon>Pseudomonadati</taxon>
        <taxon>Planctomycetota</taxon>
        <taxon>Candidatus Uabimicrobiia</taxon>
        <taxon>Candidatus Uabimicrobiales</taxon>
        <taxon>Candidatus Uabimicrobiaceae</taxon>
        <taxon>Candidatus Uabimicrobium</taxon>
    </lineage>
</organism>
<dbReference type="Proteomes" id="UP000326354">
    <property type="component" value="Chromosome"/>
</dbReference>
<name>A0A5S9F0T4_UABAM</name>
<dbReference type="InterPro" id="IPR036514">
    <property type="entry name" value="SGNH_hydro_sf"/>
</dbReference>
<dbReference type="GO" id="GO:0016788">
    <property type="term" value="F:hydrolase activity, acting on ester bonds"/>
    <property type="evidence" value="ECO:0007669"/>
    <property type="project" value="UniProtKB-ARBA"/>
</dbReference>
<dbReference type="PANTHER" id="PTHR14209:SF19">
    <property type="entry name" value="ISOAMYL ACETATE-HYDROLYZING ESTERASE 1 HOMOLOG"/>
    <property type="match status" value="1"/>
</dbReference>
<keyword evidence="1" id="KW-0472">Membrane</keyword>
<evidence type="ECO:0000256" key="1">
    <source>
        <dbReference type="SAM" id="Phobius"/>
    </source>
</evidence>
<feature type="domain" description="SGNH hydrolase-type esterase" evidence="2">
    <location>
        <begin position="150"/>
        <end position="411"/>
    </location>
</feature>
<dbReference type="AlphaFoldDB" id="A0A5S9F0T4"/>
<dbReference type="KEGG" id="uam:UABAM_00031"/>
<dbReference type="Pfam" id="PF13472">
    <property type="entry name" value="Lipase_GDSL_2"/>
    <property type="match status" value="1"/>
</dbReference>
<feature type="transmembrane region" description="Helical" evidence="1">
    <location>
        <begin position="47"/>
        <end position="65"/>
    </location>
</feature>
<evidence type="ECO:0000313" key="3">
    <source>
        <dbReference type="EMBL" id="BBM81692.1"/>
    </source>
</evidence>
<dbReference type="OrthoDB" id="9816001at2"/>
<dbReference type="SUPFAM" id="SSF52266">
    <property type="entry name" value="SGNH hydrolase"/>
    <property type="match status" value="1"/>
</dbReference>
<dbReference type="PANTHER" id="PTHR14209">
    <property type="entry name" value="ISOAMYL ACETATE-HYDROLYZING ESTERASE 1"/>
    <property type="match status" value="1"/>
</dbReference>
<accession>A0A5S9F0T4</accession>
<dbReference type="InterPro" id="IPR045136">
    <property type="entry name" value="Iah1-like"/>
</dbReference>
<feature type="transmembrane region" description="Helical" evidence="1">
    <location>
        <begin position="77"/>
        <end position="97"/>
    </location>
</feature>
<feature type="transmembrane region" description="Helical" evidence="1">
    <location>
        <begin position="12"/>
        <end position="35"/>
    </location>
</feature>
<dbReference type="RefSeq" id="WP_151965965.1">
    <property type="nucleotide sequence ID" value="NZ_AP019860.1"/>
</dbReference>
<reference evidence="3 4" key="1">
    <citation type="submission" date="2019-08" db="EMBL/GenBank/DDBJ databases">
        <title>Complete genome sequence of Candidatus Uab amorphum.</title>
        <authorList>
            <person name="Shiratori T."/>
            <person name="Suzuki S."/>
            <person name="Kakizawa Y."/>
            <person name="Ishida K."/>
        </authorList>
    </citation>
    <scope>NUCLEOTIDE SEQUENCE [LARGE SCALE GENOMIC DNA]</scope>
    <source>
        <strain evidence="3 4">SRT547</strain>
    </source>
</reference>
<proteinExistence type="predicted"/>
<evidence type="ECO:0000313" key="4">
    <source>
        <dbReference type="Proteomes" id="UP000326354"/>
    </source>
</evidence>
<protein>
    <recommendedName>
        <fullName evidence="2">SGNH hydrolase-type esterase domain-containing protein</fullName>
    </recommendedName>
</protein>
<gene>
    <name evidence="3" type="ORF">UABAM_00031</name>
</gene>
<dbReference type="CDD" id="cd00229">
    <property type="entry name" value="SGNH_hydrolase"/>
    <property type="match status" value="1"/>
</dbReference>
<keyword evidence="4" id="KW-1185">Reference proteome</keyword>
<sequence>MTKNIEKKVYMPASLLVAVLLFLPVLLHFIALYINVSKAGFLLVRKIDMMVFVLLCAYMLAILLVSRRRDLSIKVALIVYASLFPVLMLELGIFLLGDENPRVPLPTMRVESVAGNNMPGIEGKVTFSVNKLGVRAPELWPTSRGDRILCVGGSTTECRYVTDEKSWPWLLGTALSKTLTRPILVANAGRSGHFTLHHLYQLQHYKLADEFGIVVILCGINDMGTFLRNNYEQRITLVPKESLTGSSAQGAYYHHSYLIQILKTAFARSSFAVRDAQGKWYNSLRNRRKKLLQQNTITTIPENFAYALDLYKSNLEKIIHHCSLKKQRLILLTQPTMYQKNISQELKKLIWQHTSGGAYTPETLAKIITEYNNTLKNVCKAHNVACVDLASLLPKNESTFYDDCHFNIRGCQQIVIHLQDAIVSKWKILQK</sequence>
<keyword evidence="1" id="KW-1133">Transmembrane helix</keyword>
<keyword evidence="1" id="KW-0812">Transmembrane</keyword>
<dbReference type="EMBL" id="AP019860">
    <property type="protein sequence ID" value="BBM81692.1"/>
    <property type="molecule type" value="Genomic_DNA"/>
</dbReference>
<evidence type="ECO:0000259" key="2">
    <source>
        <dbReference type="Pfam" id="PF13472"/>
    </source>
</evidence>